<feature type="compositionally biased region" description="Polar residues" evidence="2">
    <location>
        <begin position="58"/>
        <end position="76"/>
    </location>
</feature>
<proteinExistence type="predicted"/>
<reference evidence="3 4" key="1">
    <citation type="submission" date="2024-04" db="EMBL/GenBank/DDBJ databases">
        <title>Tritrichomonas musculus Genome.</title>
        <authorList>
            <person name="Alves-Ferreira E."/>
            <person name="Grigg M."/>
            <person name="Lorenzi H."/>
            <person name="Galac M."/>
        </authorList>
    </citation>
    <scope>NUCLEOTIDE SEQUENCE [LARGE SCALE GENOMIC DNA]</scope>
    <source>
        <strain evidence="3 4">EAF2021</strain>
    </source>
</reference>
<protein>
    <submittedName>
        <fullName evidence="3">Uncharacterized protein</fullName>
    </submittedName>
</protein>
<evidence type="ECO:0000256" key="1">
    <source>
        <dbReference type="SAM" id="Coils"/>
    </source>
</evidence>
<comment type="caution">
    <text evidence="3">The sequence shown here is derived from an EMBL/GenBank/DDBJ whole genome shotgun (WGS) entry which is preliminary data.</text>
</comment>
<sequence length="395" mass="45982">MTEEDQFSSFLEKYSEYLTDASNKDDLLQFGRHLFASSSSDADNRESIRLLREKENELNGTANKQETNTKPSYTTRTTRLQRTIEPPQNLSPEQVTAEILQLQENGEALRQRKKDLESKLQDLQKQYEKQIYTSIETKNNLNKEMRRLTRELADSLLRSSVNTDISPNVPRILPVMNELEKLNQQILQKIGNFRETTRDALAHCERAALDRYKPRMEELLNKIYENSRDVPIDEIQRRYDAHSEELETHLIQLQSELAVENSRNEKLQFDTRQLEDRVSAQRDEVARMKKQHSQLGNEITLLNNIAVQEISSLKAQYQRLLLDQEEEKAKPSSARAVIVTGKGTKEIKTRPLKRTPSKVPLKPMELKNPIVPSIEEFIDQEKALLLERIHNTQYV</sequence>
<evidence type="ECO:0000313" key="3">
    <source>
        <dbReference type="EMBL" id="KAK8885211.1"/>
    </source>
</evidence>
<gene>
    <name evidence="3" type="ORF">M9Y10_044341</name>
</gene>
<evidence type="ECO:0000256" key="2">
    <source>
        <dbReference type="SAM" id="MobiDB-lite"/>
    </source>
</evidence>
<accession>A0ABR2K2P4</accession>
<keyword evidence="1" id="KW-0175">Coiled coil</keyword>
<feature type="coiled-coil region" evidence="1">
    <location>
        <begin position="232"/>
        <end position="330"/>
    </location>
</feature>
<organism evidence="3 4">
    <name type="scientific">Tritrichomonas musculus</name>
    <dbReference type="NCBI Taxonomy" id="1915356"/>
    <lineage>
        <taxon>Eukaryota</taxon>
        <taxon>Metamonada</taxon>
        <taxon>Parabasalia</taxon>
        <taxon>Tritrichomonadida</taxon>
        <taxon>Tritrichomonadidae</taxon>
        <taxon>Tritrichomonas</taxon>
    </lineage>
</organism>
<feature type="coiled-coil region" evidence="1">
    <location>
        <begin position="99"/>
        <end position="196"/>
    </location>
</feature>
<dbReference type="Proteomes" id="UP001470230">
    <property type="component" value="Unassembled WGS sequence"/>
</dbReference>
<dbReference type="EMBL" id="JAPFFF010000008">
    <property type="protein sequence ID" value="KAK8885211.1"/>
    <property type="molecule type" value="Genomic_DNA"/>
</dbReference>
<evidence type="ECO:0000313" key="4">
    <source>
        <dbReference type="Proteomes" id="UP001470230"/>
    </source>
</evidence>
<name>A0ABR2K2P4_9EUKA</name>
<keyword evidence="4" id="KW-1185">Reference proteome</keyword>
<feature type="region of interest" description="Disordered" evidence="2">
    <location>
        <begin position="57"/>
        <end position="76"/>
    </location>
</feature>